<evidence type="ECO:0000313" key="11">
    <source>
        <dbReference type="EMBL" id="PZX57799.1"/>
    </source>
</evidence>
<dbReference type="NCBIfam" id="TIGR01536">
    <property type="entry name" value="asn_synth_AEB"/>
    <property type="match status" value="1"/>
</dbReference>
<dbReference type="AlphaFoldDB" id="A0A2W7RTC2"/>
<dbReference type="Proteomes" id="UP000321927">
    <property type="component" value="Unassembled WGS sequence"/>
</dbReference>
<comment type="similarity">
    <text evidence="2">Belongs to the asparagine synthetase family.</text>
</comment>
<dbReference type="SUPFAM" id="SSF56235">
    <property type="entry name" value="N-terminal nucleophile aminohydrolases (Ntn hydrolases)"/>
    <property type="match status" value="1"/>
</dbReference>
<reference evidence="12 14" key="2">
    <citation type="submission" date="2019-08" db="EMBL/GenBank/DDBJ databases">
        <title>Genome of Algoriphagus ratkowskyi IC026.</title>
        <authorList>
            <person name="Bowman J.P."/>
        </authorList>
    </citation>
    <scope>NUCLEOTIDE SEQUENCE [LARGE SCALE GENOMIC DNA]</scope>
    <source>
        <strain evidence="12 14">IC026</strain>
    </source>
</reference>
<dbReference type="GO" id="GO:0004066">
    <property type="term" value="F:asparagine synthase (glutamine-hydrolyzing) activity"/>
    <property type="evidence" value="ECO:0007669"/>
    <property type="project" value="UniProtKB-EC"/>
</dbReference>
<keyword evidence="6 8" id="KW-0315">Glutamine amidotransferase</keyword>
<dbReference type="Proteomes" id="UP000249115">
    <property type="component" value="Unassembled WGS sequence"/>
</dbReference>
<dbReference type="OrthoDB" id="9763290at2"/>
<dbReference type="GO" id="GO:0006529">
    <property type="term" value="P:asparagine biosynthetic process"/>
    <property type="evidence" value="ECO:0007669"/>
    <property type="project" value="UniProtKB-KW"/>
</dbReference>
<accession>A0A2W7RTC2</accession>
<comment type="pathway">
    <text evidence="1">Amino-acid biosynthesis; L-asparagine biosynthesis; L-asparagine from L-aspartate (L-Gln route): step 1/1.</text>
</comment>
<keyword evidence="5 9" id="KW-0067">ATP-binding</keyword>
<dbReference type="PANTHER" id="PTHR43284:SF1">
    <property type="entry name" value="ASPARAGINE SYNTHETASE"/>
    <property type="match status" value="1"/>
</dbReference>
<proteinExistence type="inferred from homology"/>
<gene>
    <name evidence="12" type="primary">asnB</name>
    <name evidence="12" type="ORF">ESW18_05975</name>
    <name evidence="11" type="ORF">LV84_01928</name>
</gene>
<evidence type="ECO:0000256" key="1">
    <source>
        <dbReference type="ARBA" id="ARBA00005187"/>
    </source>
</evidence>
<reference evidence="11 13" key="1">
    <citation type="submission" date="2018-06" db="EMBL/GenBank/DDBJ databases">
        <title>Genomic Encyclopedia of Archaeal and Bacterial Type Strains, Phase II (KMG-II): from individual species to whole genera.</title>
        <authorList>
            <person name="Goeker M."/>
        </authorList>
    </citation>
    <scope>NUCLEOTIDE SEQUENCE [LARGE SCALE GENOMIC DNA]</scope>
    <source>
        <strain evidence="11 13">DSM 22686</strain>
    </source>
</reference>
<dbReference type="InterPro" id="IPR051786">
    <property type="entry name" value="ASN_synthetase/amidase"/>
</dbReference>
<dbReference type="SUPFAM" id="SSF52402">
    <property type="entry name" value="Adenine nucleotide alpha hydrolases-like"/>
    <property type="match status" value="1"/>
</dbReference>
<feature type="domain" description="Glutamine amidotransferase type-2" evidence="10">
    <location>
        <begin position="2"/>
        <end position="213"/>
    </location>
</feature>
<dbReference type="EMBL" id="QKZU01000006">
    <property type="protein sequence ID" value="PZX57799.1"/>
    <property type="molecule type" value="Genomic_DNA"/>
</dbReference>
<dbReference type="PANTHER" id="PTHR43284">
    <property type="entry name" value="ASPARAGINE SYNTHETASE (GLUTAMINE-HYDROLYZING)"/>
    <property type="match status" value="1"/>
</dbReference>
<feature type="binding site" evidence="9">
    <location>
        <position position="98"/>
    </location>
    <ligand>
        <name>L-glutamine</name>
        <dbReference type="ChEBI" id="CHEBI:58359"/>
    </ligand>
</feature>
<evidence type="ECO:0000256" key="4">
    <source>
        <dbReference type="ARBA" id="ARBA00022741"/>
    </source>
</evidence>
<evidence type="ECO:0000256" key="3">
    <source>
        <dbReference type="ARBA" id="ARBA00012737"/>
    </source>
</evidence>
<evidence type="ECO:0000256" key="2">
    <source>
        <dbReference type="ARBA" id="ARBA00005752"/>
    </source>
</evidence>
<dbReference type="InterPro" id="IPR029055">
    <property type="entry name" value="Ntn_hydrolases_N"/>
</dbReference>
<keyword evidence="8" id="KW-0028">Amino-acid biosynthesis</keyword>
<keyword evidence="14" id="KW-1185">Reference proteome</keyword>
<dbReference type="GO" id="GO:0005829">
    <property type="term" value="C:cytosol"/>
    <property type="evidence" value="ECO:0007669"/>
    <property type="project" value="TreeGrafter"/>
</dbReference>
<dbReference type="Gene3D" id="3.60.20.10">
    <property type="entry name" value="Glutamine Phosphoribosylpyrophosphate, subunit 1, domain 1"/>
    <property type="match status" value="1"/>
</dbReference>
<evidence type="ECO:0000256" key="9">
    <source>
        <dbReference type="PIRSR" id="PIRSR001589-2"/>
    </source>
</evidence>
<dbReference type="InterPro" id="IPR017932">
    <property type="entry name" value="GATase_2_dom"/>
</dbReference>
<dbReference type="InterPro" id="IPR006426">
    <property type="entry name" value="Asn_synth_AEB"/>
</dbReference>
<keyword evidence="4 9" id="KW-0547">Nucleotide-binding</keyword>
<evidence type="ECO:0000313" key="14">
    <source>
        <dbReference type="Proteomes" id="UP000321927"/>
    </source>
</evidence>
<protein>
    <recommendedName>
        <fullName evidence="3">asparagine synthase (glutamine-hydrolyzing)</fullName>
        <ecNumber evidence="3">6.3.5.4</ecNumber>
    </recommendedName>
</protein>
<dbReference type="EC" id="6.3.5.4" evidence="3"/>
<dbReference type="GO" id="GO:0005524">
    <property type="term" value="F:ATP binding"/>
    <property type="evidence" value="ECO:0007669"/>
    <property type="project" value="UniProtKB-KW"/>
</dbReference>
<evidence type="ECO:0000259" key="10">
    <source>
        <dbReference type="PROSITE" id="PS51278"/>
    </source>
</evidence>
<comment type="catalytic activity">
    <reaction evidence="7">
        <text>L-aspartate + L-glutamine + ATP + H2O = L-asparagine + L-glutamate + AMP + diphosphate + H(+)</text>
        <dbReference type="Rhea" id="RHEA:12228"/>
        <dbReference type="ChEBI" id="CHEBI:15377"/>
        <dbReference type="ChEBI" id="CHEBI:15378"/>
        <dbReference type="ChEBI" id="CHEBI:29985"/>
        <dbReference type="ChEBI" id="CHEBI:29991"/>
        <dbReference type="ChEBI" id="CHEBI:30616"/>
        <dbReference type="ChEBI" id="CHEBI:33019"/>
        <dbReference type="ChEBI" id="CHEBI:58048"/>
        <dbReference type="ChEBI" id="CHEBI:58359"/>
        <dbReference type="ChEBI" id="CHEBI:456215"/>
        <dbReference type="EC" id="6.3.5.4"/>
    </reaction>
</comment>
<dbReference type="Gene3D" id="3.40.50.620">
    <property type="entry name" value="HUPs"/>
    <property type="match status" value="1"/>
</dbReference>
<evidence type="ECO:0000313" key="12">
    <source>
        <dbReference type="EMBL" id="TXD79063.1"/>
    </source>
</evidence>
<dbReference type="InterPro" id="IPR001962">
    <property type="entry name" value="Asn_synthase"/>
</dbReference>
<dbReference type="Pfam" id="PF00733">
    <property type="entry name" value="Asn_synthase"/>
    <property type="match status" value="1"/>
</dbReference>
<keyword evidence="8" id="KW-0061">Asparagine biosynthesis</keyword>
<evidence type="ECO:0000256" key="7">
    <source>
        <dbReference type="ARBA" id="ARBA00048741"/>
    </source>
</evidence>
<evidence type="ECO:0000256" key="8">
    <source>
        <dbReference type="PIRSR" id="PIRSR001589-1"/>
    </source>
</evidence>
<evidence type="ECO:0000313" key="13">
    <source>
        <dbReference type="Proteomes" id="UP000249115"/>
    </source>
</evidence>
<dbReference type="InterPro" id="IPR033738">
    <property type="entry name" value="AsnB_N"/>
</dbReference>
<name>A0A2W7RTC2_9BACT</name>
<feature type="active site" description="For GATase activity" evidence="8">
    <location>
        <position position="2"/>
    </location>
</feature>
<sequence>MCGIAAILTQNLQTKESFIERAHHLLNHRGPDSKGNWQDDHVGLIHQRLSIQDLTEAGNQPMISENGRFLIIFNGEIYNHIELRNKFFPNKNWHGHSDTETILSLFEKFGIDMLQHLVGMWAIAIWDKAEKKLFISRDRYGQKPLYYRFYPSGDIAIASEIKPLLLANQSNAANHLMVAEYLALGNYGHLGNQTFFAEVYQLLPGSYAWIEEGQREITSSKYWEIPVIPRSEKISVGPKEITSLQECLYEAVNSQTISDVPIGASLSGGLDSSLVVGILASCTSEDNPISVFTAQTPGSRWDESPFVKEVADKWGSKMNLYAKDLNQVRISESLERTIYIQEEPFGDPSIIAHGFLMDMAKEVGIKVVLGGQGADEVFRGYAHNIKQLFSHELGRLNFSYTLPELSKSNFELQEMLRIGLGAFFPEVERKMRMNSRENRRFFLSDALREAAGKFEMSSRLALANNWEDSLRESILGVHIPHLVHYDDRNGMARSIEGRMPFLDHRLLELVSTFTAESFVKNGFSKDLIRKAGKPFLPDKVINRKDKLGFYTPIHEMLHIEIDWVHDMVGSPTWADANVIAKDIEFYRGKKDSLEISERLWRTVSLACWAKLFNVDL</sequence>
<organism evidence="11 13">
    <name type="scientific">Algoriphagus ratkowskyi</name>
    <dbReference type="NCBI Taxonomy" id="57028"/>
    <lineage>
        <taxon>Bacteria</taxon>
        <taxon>Pseudomonadati</taxon>
        <taxon>Bacteroidota</taxon>
        <taxon>Cytophagia</taxon>
        <taxon>Cytophagales</taxon>
        <taxon>Cyclobacteriaceae</taxon>
        <taxon>Algoriphagus</taxon>
    </lineage>
</organism>
<dbReference type="Pfam" id="PF13537">
    <property type="entry name" value="GATase_7"/>
    <property type="match status" value="1"/>
</dbReference>
<keyword evidence="12" id="KW-0436">Ligase</keyword>
<evidence type="ECO:0000256" key="6">
    <source>
        <dbReference type="ARBA" id="ARBA00022962"/>
    </source>
</evidence>
<dbReference type="PIRSF" id="PIRSF001589">
    <property type="entry name" value="Asn_synthetase_glu-h"/>
    <property type="match status" value="1"/>
</dbReference>
<dbReference type="PROSITE" id="PS51278">
    <property type="entry name" value="GATASE_TYPE_2"/>
    <property type="match status" value="1"/>
</dbReference>
<dbReference type="RefSeq" id="WP_086498315.1">
    <property type="nucleotide sequence ID" value="NZ_MSSV01000002.1"/>
</dbReference>
<dbReference type="CDD" id="cd01991">
    <property type="entry name" value="Asn_synthase_B_C"/>
    <property type="match status" value="1"/>
</dbReference>
<evidence type="ECO:0000256" key="5">
    <source>
        <dbReference type="ARBA" id="ARBA00022840"/>
    </source>
</evidence>
<dbReference type="CDD" id="cd00712">
    <property type="entry name" value="AsnB"/>
    <property type="match status" value="1"/>
</dbReference>
<comment type="caution">
    <text evidence="11">The sequence shown here is derived from an EMBL/GenBank/DDBJ whole genome shotgun (WGS) entry which is preliminary data.</text>
</comment>
<dbReference type="EMBL" id="VORV01000003">
    <property type="protein sequence ID" value="TXD79063.1"/>
    <property type="molecule type" value="Genomic_DNA"/>
</dbReference>
<dbReference type="InterPro" id="IPR014729">
    <property type="entry name" value="Rossmann-like_a/b/a_fold"/>
</dbReference>